<proteinExistence type="predicted"/>
<name>A0ABT0KM69_9GAMM</name>
<sequence>MNISEEVDKIAMRNLEHNKSNLIGLKVKLENYLKNKNTGQYLSHLYSSDINEDWFEAQCKSACNQIEKVTNGESKFNQYYQNILTENDLVLLTKELISDISLLNQILGGRLALDNQVSRDNYLSSHQFFLHAKFSYFTHKHIPEKTCRNFNFSTMPTLIRQSIEIKLKNMIGLEKVEKVGGGFKFVPINSLLAFFANNPNFIEFPVCIDLLKAINTWTNTFVHSGVVPFCWQSLEAVDLIEGLFSTKNDVSGSLSWHGFTYLKSNVTIEDIQMALNEHFNAEFTLNQRSVEGCVVYS</sequence>
<evidence type="ECO:0000313" key="2">
    <source>
        <dbReference type="Proteomes" id="UP001202134"/>
    </source>
</evidence>
<reference evidence="1 2" key="1">
    <citation type="submission" date="2022-01" db="EMBL/GenBank/DDBJ databases">
        <title>Whole genome-based taxonomy of the Shewanellaceae.</title>
        <authorList>
            <person name="Martin-Rodriguez A.J."/>
        </authorList>
    </citation>
    <scope>NUCLEOTIDE SEQUENCE [LARGE SCALE GENOMIC DNA]</scope>
    <source>
        <strain evidence="1 2">DSM 24955</strain>
    </source>
</reference>
<dbReference type="RefSeq" id="WP_248955159.1">
    <property type="nucleotide sequence ID" value="NZ_JAKIKU010000003.1"/>
</dbReference>
<keyword evidence="2" id="KW-1185">Reference proteome</keyword>
<organism evidence="1 2">
    <name type="scientific">Shewanella electrodiphila</name>
    <dbReference type="NCBI Taxonomy" id="934143"/>
    <lineage>
        <taxon>Bacteria</taxon>
        <taxon>Pseudomonadati</taxon>
        <taxon>Pseudomonadota</taxon>
        <taxon>Gammaproteobacteria</taxon>
        <taxon>Alteromonadales</taxon>
        <taxon>Shewanellaceae</taxon>
        <taxon>Shewanella</taxon>
    </lineage>
</organism>
<accession>A0ABT0KM69</accession>
<comment type="caution">
    <text evidence="1">The sequence shown here is derived from an EMBL/GenBank/DDBJ whole genome shotgun (WGS) entry which is preliminary data.</text>
</comment>
<dbReference type="EMBL" id="JAKIKU010000003">
    <property type="protein sequence ID" value="MCL1044941.1"/>
    <property type="molecule type" value="Genomic_DNA"/>
</dbReference>
<gene>
    <name evidence="1" type="ORF">L2737_06310</name>
</gene>
<dbReference type="Proteomes" id="UP001202134">
    <property type="component" value="Unassembled WGS sequence"/>
</dbReference>
<protein>
    <submittedName>
        <fullName evidence="1">Uncharacterized protein</fullName>
    </submittedName>
</protein>
<evidence type="ECO:0000313" key="1">
    <source>
        <dbReference type="EMBL" id="MCL1044941.1"/>
    </source>
</evidence>